<dbReference type="CDD" id="cd06558">
    <property type="entry name" value="crotonase-like"/>
    <property type="match status" value="1"/>
</dbReference>
<dbReference type="GO" id="GO:0006635">
    <property type="term" value="P:fatty acid beta-oxidation"/>
    <property type="evidence" value="ECO:0007669"/>
    <property type="project" value="TreeGrafter"/>
</dbReference>
<dbReference type="PANTHER" id="PTHR11941">
    <property type="entry name" value="ENOYL-COA HYDRATASE-RELATED"/>
    <property type="match status" value="1"/>
</dbReference>
<dbReference type="PANTHER" id="PTHR11941:SF54">
    <property type="entry name" value="ENOYL-COA HYDRATASE, MITOCHONDRIAL"/>
    <property type="match status" value="1"/>
</dbReference>
<dbReference type="Pfam" id="PF00378">
    <property type="entry name" value="ECH_1"/>
    <property type="match status" value="1"/>
</dbReference>
<dbReference type="EMBL" id="JAAXOT010000037">
    <property type="protein sequence ID" value="NKY61017.1"/>
    <property type="molecule type" value="Genomic_DNA"/>
</dbReference>
<comment type="caution">
    <text evidence="1">The sequence shown here is derived from an EMBL/GenBank/DDBJ whole genome shotgun (WGS) entry which is preliminary data.</text>
</comment>
<sequence length="255" mass="26805">MTDEPVLVSADGPVRVITLNRPDARNAFSSDMHLALLAALREVCADPGARAIVLTGAGRAFSAGGDIEDFAVLADDLALRRSRLREGRQIFEDLLNVHLPVVAAVNGPAVGLGCTLASACDIVHISDSTYLADPHVQVALVAGDGGAVAMPLSIGLLRAKRYLLTGERIPAAVAVELGLATYADPADQVFDKAMASARQLAELPAQAVQDTKMVLNQHLRQASVSMLGYGLAAESQSHDTSEYRAVPEKFAARKG</sequence>
<dbReference type="Proteomes" id="UP000570678">
    <property type="component" value="Unassembled WGS sequence"/>
</dbReference>
<reference evidence="1 2" key="1">
    <citation type="submission" date="2020-04" db="EMBL/GenBank/DDBJ databases">
        <title>MicrobeNet Type strains.</title>
        <authorList>
            <person name="Nicholson A.C."/>
        </authorList>
    </citation>
    <scope>NUCLEOTIDE SEQUENCE [LARGE SCALE GENOMIC DNA]</scope>
    <source>
        <strain evidence="1 2">JCM 3332</strain>
    </source>
</reference>
<evidence type="ECO:0000313" key="1">
    <source>
        <dbReference type="EMBL" id="NKY61017.1"/>
    </source>
</evidence>
<dbReference type="RefSeq" id="WP_062980068.1">
    <property type="nucleotide sequence ID" value="NZ_JAAXOT010000037.1"/>
</dbReference>
<organism evidence="1 2">
    <name type="scientific">Nocardia flavorosea</name>
    <dbReference type="NCBI Taxonomy" id="53429"/>
    <lineage>
        <taxon>Bacteria</taxon>
        <taxon>Bacillati</taxon>
        <taxon>Actinomycetota</taxon>
        <taxon>Actinomycetes</taxon>
        <taxon>Mycobacteriales</taxon>
        <taxon>Nocardiaceae</taxon>
        <taxon>Nocardia</taxon>
    </lineage>
</organism>
<protein>
    <submittedName>
        <fullName evidence="1">Enoyl-CoA hydratase/isomerase family protein</fullName>
    </submittedName>
</protein>
<dbReference type="Gene3D" id="3.90.226.10">
    <property type="entry name" value="2-enoyl-CoA Hydratase, Chain A, domain 1"/>
    <property type="match status" value="1"/>
</dbReference>
<name>A0A846YPI9_9NOCA</name>
<dbReference type="AlphaFoldDB" id="A0A846YPI9"/>
<keyword evidence="1" id="KW-0413">Isomerase</keyword>
<dbReference type="GO" id="GO:0016853">
    <property type="term" value="F:isomerase activity"/>
    <property type="evidence" value="ECO:0007669"/>
    <property type="project" value="UniProtKB-KW"/>
</dbReference>
<keyword evidence="2" id="KW-1185">Reference proteome</keyword>
<dbReference type="SUPFAM" id="SSF52096">
    <property type="entry name" value="ClpP/crotonase"/>
    <property type="match status" value="1"/>
</dbReference>
<accession>A0A846YPI9</accession>
<proteinExistence type="predicted"/>
<dbReference type="InterPro" id="IPR029045">
    <property type="entry name" value="ClpP/crotonase-like_dom_sf"/>
</dbReference>
<gene>
    <name evidence="1" type="ORF">HGA15_33765</name>
</gene>
<evidence type="ECO:0000313" key="2">
    <source>
        <dbReference type="Proteomes" id="UP000570678"/>
    </source>
</evidence>
<dbReference type="InterPro" id="IPR001753">
    <property type="entry name" value="Enoyl-CoA_hydra/iso"/>
</dbReference>